<reference evidence="8 9" key="1">
    <citation type="submission" date="2019-01" db="EMBL/GenBank/DDBJ databases">
        <title>Vagococcus silagei sp. nov. isolated from brewer's grain.</title>
        <authorList>
            <person name="Guu J.-R."/>
        </authorList>
    </citation>
    <scope>NUCLEOTIDE SEQUENCE [LARGE SCALE GENOMIC DNA]</scope>
    <source>
        <strain evidence="8 9">2B-2</strain>
    </source>
</reference>
<dbReference type="Gene3D" id="2.30.42.10">
    <property type="match status" value="1"/>
</dbReference>
<dbReference type="InterPro" id="IPR051201">
    <property type="entry name" value="Chloro_Bact_Ser_Proteases"/>
</dbReference>
<dbReference type="SUPFAM" id="SSF50494">
    <property type="entry name" value="Trypsin-like serine proteases"/>
    <property type="match status" value="1"/>
</dbReference>
<dbReference type="Proteomes" id="UP000310506">
    <property type="component" value="Unassembled WGS sequence"/>
</dbReference>
<dbReference type="InterPro" id="IPR043504">
    <property type="entry name" value="Peptidase_S1_PA_chymotrypsin"/>
</dbReference>
<keyword evidence="6" id="KW-0472">Membrane</keyword>
<keyword evidence="9" id="KW-1185">Reference proteome</keyword>
<dbReference type="GO" id="GO:0006508">
    <property type="term" value="P:proteolysis"/>
    <property type="evidence" value="ECO:0007669"/>
    <property type="project" value="UniProtKB-KW"/>
</dbReference>
<feature type="compositionally biased region" description="Basic and acidic residues" evidence="5">
    <location>
        <begin position="1"/>
        <end position="17"/>
    </location>
</feature>
<dbReference type="InterPro" id="IPR036034">
    <property type="entry name" value="PDZ_sf"/>
</dbReference>
<dbReference type="GO" id="GO:0004252">
    <property type="term" value="F:serine-type endopeptidase activity"/>
    <property type="evidence" value="ECO:0007669"/>
    <property type="project" value="InterPro"/>
</dbReference>
<name>A0A4S3B1Y2_9ENTE</name>
<protein>
    <submittedName>
        <fullName evidence="8">PDZ domain-containing protein</fullName>
    </submittedName>
</protein>
<dbReference type="InterPro" id="IPR009003">
    <property type="entry name" value="Peptidase_S1_PA"/>
</dbReference>
<keyword evidence="6" id="KW-1133">Transmembrane helix</keyword>
<accession>A0A4S3B1Y2</accession>
<dbReference type="PANTHER" id="PTHR43343:SF3">
    <property type="entry name" value="PROTEASE DO-LIKE 8, CHLOROPLASTIC"/>
    <property type="match status" value="1"/>
</dbReference>
<keyword evidence="2" id="KW-0645">Protease</keyword>
<evidence type="ECO:0000313" key="9">
    <source>
        <dbReference type="Proteomes" id="UP000310506"/>
    </source>
</evidence>
<evidence type="ECO:0000256" key="3">
    <source>
        <dbReference type="ARBA" id="ARBA00022801"/>
    </source>
</evidence>
<dbReference type="Pfam" id="PF13365">
    <property type="entry name" value="Trypsin_2"/>
    <property type="match status" value="1"/>
</dbReference>
<dbReference type="SMART" id="SM00228">
    <property type="entry name" value="PDZ"/>
    <property type="match status" value="1"/>
</dbReference>
<dbReference type="Pfam" id="PF13180">
    <property type="entry name" value="PDZ_2"/>
    <property type="match status" value="1"/>
</dbReference>
<comment type="similarity">
    <text evidence="1">Belongs to the peptidase S1C family.</text>
</comment>
<gene>
    <name evidence="8" type="ORF">ESZ54_07325</name>
</gene>
<evidence type="ECO:0000259" key="7">
    <source>
        <dbReference type="SMART" id="SM00228"/>
    </source>
</evidence>
<dbReference type="InterPro" id="IPR001478">
    <property type="entry name" value="PDZ"/>
</dbReference>
<evidence type="ECO:0000256" key="2">
    <source>
        <dbReference type="ARBA" id="ARBA00022670"/>
    </source>
</evidence>
<sequence>MRKDVTPNRSNKSDNYKTVKPAKQSNPMKKFGLSLLGGVLGGALVVGGYVTYDNLTSPTSSQPTQSITQPVKDGKTKVANVKMDVNTDVTKAVEKMDNAVVSVTTLQKKNSQLSQLEQFFGQSKEGASDSSKDELQEAGEGSGVIYRKEGNKAYVVTNNHVVQGADAVKIMFNNGENIPAKIVGTDAYSDLAVLEIDSKEVTTVAEFADSNAVKVGEPALAMGSPLGSTFANSVSQGIVSAKDRMITNKNEDNQTININAIQTDAAINPGNSGGALVNLSGQVIGINSSKIAATGNGVSAEGMGFAIPSNDVVNIINQLEKDGKVIRPMLGITMLDLSSVSIEDQTNVLKIDPEKIHGGVVVGSVEKDSPAEKAGINKFSVITKIEGKDIQNVTDLQTQLYNKKVGDKMEIEYYQDGKKKETTVKLDKDTSQLEKQLKQNQNNDSQP</sequence>
<organism evidence="8 9">
    <name type="scientific">Vagococcus silagei</name>
    <dbReference type="NCBI Taxonomy" id="2508885"/>
    <lineage>
        <taxon>Bacteria</taxon>
        <taxon>Bacillati</taxon>
        <taxon>Bacillota</taxon>
        <taxon>Bacilli</taxon>
        <taxon>Lactobacillales</taxon>
        <taxon>Enterococcaceae</taxon>
        <taxon>Vagococcus</taxon>
    </lineage>
</organism>
<dbReference type="SUPFAM" id="SSF50156">
    <property type="entry name" value="PDZ domain-like"/>
    <property type="match status" value="1"/>
</dbReference>
<dbReference type="OrthoDB" id="9758917at2"/>
<dbReference type="PANTHER" id="PTHR43343">
    <property type="entry name" value="PEPTIDASE S12"/>
    <property type="match status" value="1"/>
</dbReference>
<feature type="transmembrane region" description="Helical" evidence="6">
    <location>
        <begin position="31"/>
        <end position="52"/>
    </location>
</feature>
<dbReference type="Gene3D" id="2.40.10.10">
    <property type="entry name" value="Trypsin-like serine proteases"/>
    <property type="match status" value="2"/>
</dbReference>
<dbReference type="EMBL" id="SDGV01000017">
    <property type="protein sequence ID" value="THB60772.1"/>
    <property type="molecule type" value="Genomic_DNA"/>
</dbReference>
<evidence type="ECO:0000313" key="8">
    <source>
        <dbReference type="EMBL" id="THB60772.1"/>
    </source>
</evidence>
<keyword evidence="4" id="KW-0720">Serine protease</keyword>
<evidence type="ECO:0000256" key="5">
    <source>
        <dbReference type="SAM" id="MobiDB-lite"/>
    </source>
</evidence>
<dbReference type="InterPro" id="IPR001940">
    <property type="entry name" value="Peptidase_S1C"/>
</dbReference>
<proteinExistence type="inferred from homology"/>
<evidence type="ECO:0000256" key="6">
    <source>
        <dbReference type="SAM" id="Phobius"/>
    </source>
</evidence>
<feature type="region of interest" description="Disordered" evidence="5">
    <location>
        <begin position="1"/>
        <end position="24"/>
    </location>
</feature>
<evidence type="ECO:0000256" key="4">
    <source>
        <dbReference type="ARBA" id="ARBA00022825"/>
    </source>
</evidence>
<comment type="caution">
    <text evidence="8">The sequence shown here is derived from an EMBL/GenBank/DDBJ whole genome shotgun (WGS) entry which is preliminary data.</text>
</comment>
<evidence type="ECO:0000256" key="1">
    <source>
        <dbReference type="ARBA" id="ARBA00010541"/>
    </source>
</evidence>
<dbReference type="PRINTS" id="PR00834">
    <property type="entry name" value="PROTEASES2C"/>
</dbReference>
<keyword evidence="6" id="KW-0812">Transmembrane</keyword>
<dbReference type="AlphaFoldDB" id="A0A4S3B1Y2"/>
<feature type="domain" description="PDZ" evidence="7">
    <location>
        <begin position="328"/>
        <end position="417"/>
    </location>
</feature>
<keyword evidence="3" id="KW-0378">Hydrolase</keyword>